<comment type="caution">
    <text evidence="1">The sequence shown here is derived from an EMBL/GenBank/DDBJ whole genome shotgun (WGS) entry which is preliminary data.</text>
</comment>
<sequence length="57" mass="6129">MDDPIWDDKIDDALTAFAVMVAVRAAESGMLDDFLTHPVRTCEAMTTDAGNGLGSRN</sequence>
<keyword evidence="2" id="KW-1185">Reference proteome</keyword>
<dbReference type="Proteomes" id="UP000019491">
    <property type="component" value="Unassembled WGS sequence"/>
</dbReference>
<dbReference type="AlphaFoldDB" id="X0Q9Q2"/>
<name>X0Q9Q2_RHOWR</name>
<reference evidence="1 2" key="1">
    <citation type="submission" date="2014-02" db="EMBL/GenBank/DDBJ databases">
        <title>Whole genome shotgun sequence of Rhodococcus wratislaviensis NBRC 100605.</title>
        <authorList>
            <person name="Hosoyama A."/>
            <person name="Tsuchikane K."/>
            <person name="Yoshida I."/>
            <person name="Ohji S."/>
            <person name="Ichikawa N."/>
            <person name="Yamazoe A."/>
            <person name="Fujita N."/>
        </authorList>
    </citation>
    <scope>NUCLEOTIDE SEQUENCE [LARGE SCALE GENOMIC DNA]</scope>
    <source>
        <strain evidence="1 2">NBRC 100605</strain>
    </source>
</reference>
<evidence type="ECO:0000313" key="2">
    <source>
        <dbReference type="Proteomes" id="UP000019491"/>
    </source>
</evidence>
<dbReference type="RefSeq" id="WP_156046681.1">
    <property type="nucleotide sequence ID" value="NZ_BAWF01000043.1"/>
</dbReference>
<accession>X0Q9Q2</accession>
<evidence type="ECO:0000313" key="1">
    <source>
        <dbReference type="EMBL" id="GAF47646.1"/>
    </source>
</evidence>
<gene>
    <name evidence="1" type="ORF">RW1_043_00810</name>
</gene>
<protein>
    <submittedName>
        <fullName evidence="1">Uncharacterized protein</fullName>
    </submittedName>
</protein>
<proteinExistence type="predicted"/>
<dbReference type="EMBL" id="BAWF01000043">
    <property type="protein sequence ID" value="GAF47646.1"/>
    <property type="molecule type" value="Genomic_DNA"/>
</dbReference>
<organism evidence="1 2">
    <name type="scientific">Rhodococcus wratislaviensis NBRC 100605</name>
    <dbReference type="NCBI Taxonomy" id="1219028"/>
    <lineage>
        <taxon>Bacteria</taxon>
        <taxon>Bacillati</taxon>
        <taxon>Actinomycetota</taxon>
        <taxon>Actinomycetes</taxon>
        <taxon>Mycobacteriales</taxon>
        <taxon>Nocardiaceae</taxon>
        <taxon>Rhodococcus</taxon>
    </lineage>
</organism>